<accession>A0AAV4UF57</accession>
<gene>
    <name evidence="1" type="ORF">CDAR_62491</name>
</gene>
<evidence type="ECO:0000313" key="1">
    <source>
        <dbReference type="EMBL" id="GIY56398.1"/>
    </source>
</evidence>
<dbReference type="AlphaFoldDB" id="A0AAV4UF57"/>
<organism evidence="1 2">
    <name type="scientific">Caerostris darwini</name>
    <dbReference type="NCBI Taxonomy" id="1538125"/>
    <lineage>
        <taxon>Eukaryota</taxon>
        <taxon>Metazoa</taxon>
        <taxon>Ecdysozoa</taxon>
        <taxon>Arthropoda</taxon>
        <taxon>Chelicerata</taxon>
        <taxon>Arachnida</taxon>
        <taxon>Araneae</taxon>
        <taxon>Araneomorphae</taxon>
        <taxon>Entelegynae</taxon>
        <taxon>Araneoidea</taxon>
        <taxon>Araneidae</taxon>
        <taxon>Caerostris</taxon>
    </lineage>
</organism>
<proteinExistence type="predicted"/>
<protein>
    <submittedName>
        <fullName evidence="1">Uncharacterized protein</fullName>
    </submittedName>
</protein>
<name>A0AAV4UF57_9ARAC</name>
<keyword evidence="2" id="KW-1185">Reference proteome</keyword>
<comment type="caution">
    <text evidence="1">The sequence shown here is derived from an EMBL/GenBank/DDBJ whole genome shotgun (WGS) entry which is preliminary data.</text>
</comment>
<dbReference type="EMBL" id="BPLQ01011198">
    <property type="protein sequence ID" value="GIY56398.1"/>
    <property type="molecule type" value="Genomic_DNA"/>
</dbReference>
<evidence type="ECO:0000313" key="2">
    <source>
        <dbReference type="Proteomes" id="UP001054837"/>
    </source>
</evidence>
<reference evidence="1 2" key="1">
    <citation type="submission" date="2021-06" db="EMBL/GenBank/DDBJ databases">
        <title>Caerostris darwini draft genome.</title>
        <authorList>
            <person name="Kono N."/>
            <person name="Arakawa K."/>
        </authorList>
    </citation>
    <scope>NUCLEOTIDE SEQUENCE [LARGE SCALE GENOMIC DNA]</scope>
</reference>
<dbReference type="Proteomes" id="UP001054837">
    <property type="component" value="Unassembled WGS sequence"/>
</dbReference>
<sequence>MRIERYCDTANDNPASYRKDPVALLEGGEFADDTEGVVMLPAILPRYRLPNKFLRLRSHVLKFIKSNFTCLDAFRNGFCER</sequence>